<accession>A0A161WJW2</accession>
<feature type="signal peptide" evidence="1">
    <location>
        <begin position="1"/>
        <end position="22"/>
    </location>
</feature>
<protein>
    <submittedName>
        <fullName evidence="2">Uncharacterized protein</fullName>
    </submittedName>
</protein>
<evidence type="ECO:0000313" key="2">
    <source>
        <dbReference type="EMBL" id="KZL92045.1"/>
    </source>
</evidence>
<dbReference type="OrthoDB" id="1824059at2"/>
<sequence length="64" mass="6982">MNKKKITSVILSFLLVISAVFTGCGSKSEATATKQASSNGKILVYGAEFEYEKISLYINCSKNR</sequence>
<dbReference type="EMBL" id="LWAE01000002">
    <property type="protein sequence ID" value="KZL92045.1"/>
    <property type="molecule type" value="Genomic_DNA"/>
</dbReference>
<name>A0A161WJW2_9CLOT</name>
<proteinExistence type="predicted"/>
<reference evidence="2 3" key="1">
    <citation type="submission" date="2016-04" db="EMBL/GenBank/DDBJ databases">
        <title>Genome sequence of Clostridium magnum DSM 2767.</title>
        <authorList>
            <person name="Poehlein A."/>
            <person name="Uhlig R."/>
            <person name="Fischer R."/>
            <person name="Bahl H."/>
            <person name="Daniel R."/>
        </authorList>
    </citation>
    <scope>NUCLEOTIDE SEQUENCE [LARGE SCALE GENOMIC DNA]</scope>
    <source>
        <strain evidence="2 3">DSM 2767</strain>
    </source>
</reference>
<dbReference type="STRING" id="1121326.CLMAG_18510"/>
<dbReference type="AlphaFoldDB" id="A0A161WJW2"/>
<dbReference type="Proteomes" id="UP000076603">
    <property type="component" value="Unassembled WGS sequence"/>
</dbReference>
<organism evidence="2 3">
    <name type="scientific">Clostridium magnum DSM 2767</name>
    <dbReference type="NCBI Taxonomy" id="1121326"/>
    <lineage>
        <taxon>Bacteria</taxon>
        <taxon>Bacillati</taxon>
        <taxon>Bacillota</taxon>
        <taxon>Clostridia</taxon>
        <taxon>Eubacteriales</taxon>
        <taxon>Clostridiaceae</taxon>
        <taxon>Clostridium</taxon>
    </lineage>
</organism>
<evidence type="ECO:0000313" key="3">
    <source>
        <dbReference type="Proteomes" id="UP000076603"/>
    </source>
</evidence>
<evidence type="ECO:0000256" key="1">
    <source>
        <dbReference type="SAM" id="SignalP"/>
    </source>
</evidence>
<dbReference type="PATRIC" id="fig|1121326.3.peg.1839"/>
<feature type="chain" id="PRO_5038375967" evidence="1">
    <location>
        <begin position="23"/>
        <end position="64"/>
    </location>
</feature>
<gene>
    <name evidence="2" type="ORF">CLMAG_18510</name>
</gene>
<dbReference type="RefSeq" id="WP_139264089.1">
    <property type="nucleotide sequence ID" value="NZ_FQXL01000004.1"/>
</dbReference>
<keyword evidence="3" id="KW-1185">Reference proteome</keyword>
<dbReference type="PROSITE" id="PS51257">
    <property type="entry name" value="PROKAR_LIPOPROTEIN"/>
    <property type="match status" value="1"/>
</dbReference>
<keyword evidence="1" id="KW-0732">Signal</keyword>
<comment type="caution">
    <text evidence="2">The sequence shown here is derived from an EMBL/GenBank/DDBJ whole genome shotgun (WGS) entry which is preliminary data.</text>
</comment>